<feature type="region of interest" description="Disordered" evidence="2">
    <location>
        <begin position="211"/>
        <end position="305"/>
    </location>
</feature>
<gene>
    <name evidence="3" type="ORF">GPUH_LOCUS14075</name>
</gene>
<dbReference type="PANTHER" id="PTHR11647:SF74">
    <property type="entry name" value="PROTEIN UNC-33"/>
    <property type="match status" value="1"/>
</dbReference>
<dbReference type="GO" id="GO:0005829">
    <property type="term" value="C:cytosol"/>
    <property type="evidence" value="ECO:0007669"/>
    <property type="project" value="TreeGrafter"/>
</dbReference>
<protein>
    <submittedName>
        <fullName evidence="5">Photolyase/cryptochrome alpha/beta domain-containing protein</fullName>
    </submittedName>
</protein>
<keyword evidence="4" id="KW-1185">Reference proteome</keyword>
<accession>A0A183DZD4</accession>
<proteinExistence type="inferred from homology"/>
<dbReference type="WBParaSite" id="GPUH_0001409001-mRNA-1">
    <property type="protein sequence ID" value="GPUH_0001409001-mRNA-1"/>
    <property type="gene ID" value="GPUH_0001409001"/>
</dbReference>
<dbReference type="OrthoDB" id="10258955at2759"/>
<dbReference type="Gene3D" id="3.20.20.140">
    <property type="entry name" value="Metal-dependent hydrolases"/>
    <property type="match status" value="1"/>
</dbReference>
<dbReference type="GO" id="GO:0006208">
    <property type="term" value="P:pyrimidine nucleobase catabolic process"/>
    <property type="evidence" value="ECO:0007669"/>
    <property type="project" value="TreeGrafter"/>
</dbReference>
<sequence length="548" mass="59396">MSHSSLIKHKFEKLDTRFSEAANIFPFLAPLKGRLYTLRVSTTPHSPVEVYFSEASDVHCAQPTAKLLPDAGRIPNVSTAAAAAAAPRKSKPTRSGQAPSKSPDDRTASRSSNNYSPSSNASRSPRPKSKMSSSSSCRSSRSPQSLSEKMPTVLDAETIAAAASKRQSRKGLDVSPAMLEFFGMKAASAAAVGPHACFQVIEKRAPRQNITGRYAPNNESAVAAAQGKQRNGSKEERGLFEPGPEHVAEPDAAQDSNGYAHGEGPVCVEEEGERGEEPARRLLKNGRRGMQPDEPGPEQVAKNIDIPPGTHVIDGTGKALMPAGIDIHNDFSWADSTSDLEAHSRAALAGGTATIIGVLEAAGANETLLAAYDRLSKAATSKSCCNIAFSAVVSEWNESTKKDMDVLVHKKGVNSFLINIQRDEQLFEVFDYCRNLRVLARFVPENRSIISMLENRLRACGIKGAQCFLLSRPQADSLYEIVDVKNLCYLRIWVPSWDHLENEPFGESEAKVNNDELKNVEEADITRTVCGLAARFDVTIPTVLDHLN</sequence>
<evidence type="ECO:0000256" key="1">
    <source>
        <dbReference type="ARBA" id="ARBA00008829"/>
    </source>
</evidence>
<evidence type="ECO:0000256" key="2">
    <source>
        <dbReference type="SAM" id="MobiDB-lite"/>
    </source>
</evidence>
<evidence type="ECO:0000313" key="3">
    <source>
        <dbReference type="EMBL" id="VDN23516.1"/>
    </source>
</evidence>
<feature type="region of interest" description="Disordered" evidence="2">
    <location>
        <begin position="79"/>
        <end position="152"/>
    </location>
</feature>
<dbReference type="GO" id="GO:0004157">
    <property type="term" value="F:dihydropyrimidinase activity"/>
    <property type="evidence" value="ECO:0007669"/>
    <property type="project" value="TreeGrafter"/>
</dbReference>
<evidence type="ECO:0000313" key="5">
    <source>
        <dbReference type="WBParaSite" id="GPUH_0001409001-mRNA-1"/>
    </source>
</evidence>
<dbReference type="SUPFAM" id="SSF51556">
    <property type="entry name" value="Metallo-dependent hydrolases"/>
    <property type="match status" value="1"/>
</dbReference>
<dbReference type="InterPro" id="IPR050378">
    <property type="entry name" value="Metallo-dep_Hydrolases_sf"/>
</dbReference>
<dbReference type="PANTHER" id="PTHR11647">
    <property type="entry name" value="HYDRANTOINASE/DIHYDROPYRIMIDINASE FAMILY MEMBER"/>
    <property type="match status" value="1"/>
</dbReference>
<dbReference type="FunFam" id="3.20.20.140:FF:000174">
    <property type="entry name" value="Dihydropyrimidinase-related protein 2"/>
    <property type="match status" value="1"/>
</dbReference>
<dbReference type="AlphaFoldDB" id="A0A183DZD4"/>
<feature type="compositionally biased region" description="Low complexity" evidence="2">
    <location>
        <begin position="109"/>
        <end position="149"/>
    </location>
</feature>
<dbReference type="EMBL" id="UYRT01080858">
    <property type="protein sequence ID" value="VDN23516.1"/>
    <property type="molecule type" value="Genomic_DNA"/>
</dbReference>
<dbReference type="Proteomes" id="UP000271098">
    <property type="component" value="Unassembled WGS sequence"/>
</dbReference>
<name>A0A183DZD4_9BILA</name>
<reference evidence="5" key="1">
    <citation type="submission" date="2016-06" db="UniProtKB">
        <authorList>
            <consortium name="WormBaseParasite"/>
        </authorList>
    </citation>
    <scope>IDENTIFICATION</scope>
</reference>
<evidence type="ECO:0000313" key="4">
    <source>
        <dbReference type="Proteomes" id="UP000271098"/>
    </source>
</evidence>
<organism evidence="5">
    <name type="scientific">Gongylonema pulchrum</name>
    <dbReference type="NCBI Taxonomy" id="637853"/>
    <lineage>
        <taxon>Eukaryota</taxon>
        <taxon>Metazoa</taxon>
        <taxon>Ecdysozoa</taxon>
        <taxon>Nematoda</taxon>
        <taxon>Chromadorea</taxon>
        <taxon>Rhabditida</taxon>
        <taxon>Spirurina</taxon>
        <taxon>Spiruromorpha</taxon>
        <taxon>Spiruroidea</taxon>
        <taxon>Gongylonematidae</taxon>
        <taxon>Gongylonema</taxon>
    </lineage>
</organism>
<comment type="similarity">
    <text evidence="1">Belongs to the metallo-dependent hydrolases superfamily. Hydantoinase/dihydropyrimidinase family.</text>
</comment>
<dbReference type="InterPro" id="IPR032466">
    <property type="entry name" value="Metal_Hydrolase"/>
</dbReference>
<reference evidence="3 4" key="2">
    <citation type="submission" date="2018-11" db="EMBL/GenBank/DDBJ databases">
        <authorList>
            <consortium name="Pathogen Informatics"/>
        </authorList>
    </citation>
    <scope>NUCLEOTIDE SEQUENCE [LARGE SCALE GENOMIC DNA]</scope>
</reference>
<feature type="compositionally biased region" description="Basic and acidic residues" evidence="2">
    <location>
        <begin position="232"/>
        <end position="249"/>
    </location>
</feature>